<organism evidence="1 2">
    <name type="scientific">Nonomuraea endophytica</name>
    <dbReference type="NCBI Taxonomy" id="714136"/>
    <lineage>
        <taxon>Bacteria</taxon>
        <taxon>Bacillati</taxon>
        <taxon>Actinomycetota</taxon>
        <taxon>Actinomycetes</taxon>
        <taxon>Streptosporangiales</taxon>
        <taxon>Streptosporangiaceae</taxon>
        <taxon>Nonomuraea</taxon>
    </lineage>
</organism>
<proteinExistence type="predicted"/>
<evidence type="ECO:0000313" key="2">
    <source>
        <dbReference type="Proteomes" id="UP000568380"/>
    </source>
</evidence>
<dbReference type="AlphaFoldDB" id="A0A7W8EKJ1"/>
<accession>A0A7W8EKJ1</accession>
<comment type="caution">
    <text evidence="1">The sequence shown here is derived from an EMBL/GenBank/DDBJ whole genome shotgun (WGS) entry which is preliminary data.</text>
</comment>
<name>A0A7W8EKJ1_9ACTN</name>
<gene>
    <name evidence="1" type="ORF">HNR40_007377</name>
</gene>
<dbReference type="EMBL" id="JACHIN010000012">
    <property type="protein sequence ID" value="MBB5081882.1"/>
    <property type="molecule type" value="Genomic_DNA"/>
</dbReference>
<keyword evidence="2" id="KW-1185">Reference proteome</keyword>
<sequence>MIVMQPVLEVYAFDGFSLWPVAEVESYGYLPLNGQLSPAEVGTAVMRIADCNNVDPTADEPPRPADPLEASLHGLLTMEDLFASGGLRVTDTSTGVIVLPGCCSGLEEWRDWFLAIDGAVVSFGHDPAPGVERIDDTVRLTVDTEQNNSPSIEMNVADLRQLLAGAEKDLTDFLDLASDWATSHLPDHAGAVATAIARALDLPPKP</sequence>
<dbReference type="Proteomes" id="UP000568380">
    <property type="component" value="Unassembled WGS sequence"/>
</dbReference>
<protein>
    <submittedName>
        <fullName evidence="1">Uncharacterized protein</fullName>
    </submittedName>
</protein>
<reference evidence="1 2" key="1">
    <citation type="submission" date="2020-08" db="EMBL/GenBank/DDBJ databases">
        <title>Genomic Encyclopedia of Type Strains, Phase IV (KMG-IV): sequencing the most valuable type-strain genomes for metagenomic binning, comparative biology and taxonomic classification.</title>
        <authorList>
            <person name="Goeker M."/>
        </authorList>
    </citation>
    <scope>NUCLEOTIDE SEQUENCE [LARGE SCALE GENOMIC DNA]</scope>
    <source>
        <strain evidence="1 2">DSM 45385</strain>
    </source>
</reference>
<evidence type="ECO:0000313" key="1">
    <source>
        <dbReference type="EMBL" id="MBB5081882.1"/>
    </source>
</evidence>